<organism evidence="1 2">
    <name type="scientific">Roseimicrobium gellanilyticum</name>
    <dbReference type="NCBI Taxonomy" id="748857"/>
    <lineage>
        <taxon>Bacteria</taxon>
        <taxon>Pseudomonadati</taxon>
        <taxon>Verrucomicrobiota</taxon>
        <taxon>Verrucomicrobiia</taxon>
        <taxon>Verrucomicrobiales</taxon>
        <taxon>Verrucomicrobiaceae</taxon>
        <taxon>Roseimicrobium</taxon>
    </lineage>
</organism>
<proteinExistence type="predicted"/>
<dbReference type="Proteomes" id="UP000253426">
    <property type="component" value="Unassembled WGS sequence"/>
</dbReference>
<protein>
    <submittedName>
        <fullName evidence="1">Uncharacterized protein</fullName>
    </submittedName>
</protein>
<comment type="caution">
    <text evidence="1">The sequence shown here is derived from an EMBL/GenBank/DDBJ whole genome shotgun (WGS) entry which is preliminary data.</text>
</comment>
<gene>
    <name evidence="1" type="ORF">DES53_115102</name>
</gene>
<dbReference type="RefSeq" id="WP_113961735.1">
    <property type="nucleotide sequence ID" value="NZ_QNRR01000015.1"/>
</dbReference>
<evidence type="ECO:0000313" key="2">
    <source>
        <dbReference type="Proteomes" id="UP000253426"/>
    </source>
</evidence>
<dbReference type="AlphaFoldDB" id="A0A366H674"/>
<accession>A0A366H674</accession>
<sequence>MSRRTKLIIAAIFLALLGIPAIHIVHVWHPENPLRFQMVEEVPWMWSDPPVATHFKTIFVKVTNISETPIYMASATLMRMQSALGQRPDIGSINLMRPPEMERTFGAYDSLRVPPHGSLYAMGYVPPEEVPALREKETTGITMAYIWCAYPRLHLRKACEWLRIRLPEAFDPVIPEVEFGRDHSPLNPLPVDASSKVHPPSP</sequence>
<reference evidence="1 2" key="1">
    <citation type="submission" date="2018-06" db="EMBL/GenBank/DDBJ databases">
        <title>Genomic Encyclopedia of Type Strains, Phase IV (KMG-IV): sequencing the most valuable type-strain genomes for metagenomic binning, comparative biology and taxonomic classification.</title>
        <authorList>
            <person name="Goeker M."/>
        </authorList>
    </citation>
    <scope>NUCLEOTIDE SEQUENCE [LARGE SCALE GENOMIC DNA]</scope>
    <source>
        <strain evidence="1 2">DSM 25532</strain>
    </source>
</reference>
<name>A0A366H674_9BACT</name>
<evidence type="ECO:0000313" key="1">
    <source>
        <dbReference type="EMBL" id="RBP36961.1"/>
    </source>
</evidence>
<dbReference type="EMBL" id="QNRR01000015">
    <property type="protein sequence ID" value="RBP36961.1"/>
    <property type="molecule type" value="Genomic_DNA"/>
</dbReference>
<keyword evidence="2" id="KW-1185">Reference proteome</keyword>